<dbReference type="InterPro" id="IPR000653">
    <property type="entry name" value="DegT/StrS_aminotransferase"/>
</dbReference>
<dbReference type="SUPFAM" id="SSF50129">
    <property type="entry name" value="GroES-like"/>
    <property type="match status" value="1"/>
</dbReference>
<evidence type="ECO:0000259" key="6">
    <source>
        <dbReference type="PROSITE" id="PS50076"/>
    </source>
</evidence>
<dbReference type="PRINTS" id="PR00625">
    <property type="entry name" value="JDOMAIN"/>
</dbReference>
<dbReference type="InterPro" id="IPR015424">
    <property type="entry name" value="PyrdxlP-dep_Trfase"/>
</dbReference>
<evidence type="ECO:0000256" key="2">
    <source>
        <dbReference type="ARBA" id="ARBA00008072"/>
    </source>
</evidence>
<name>A0A1Q9EBK5_SYMMI</name>
<evidence type="ECO:0000256" key="3">
    <source>
        <dbReference type="ARBA" id="ARBA00022723"/>
    </source>
</evidence>
<dbReference type="Gene3D" id="3.40.50.720">
    <property type="entry name" value="NAD(P)-binding Rossmann-like Domain"/>
    <property type="match status" value="1"/>
</dbReference>
<evidence type="ECO:0000256" key="4">
    <source>
        <dbReference type="ARBA" id="ARBA00022833"/>
    </source>
</evidence>
<accession>A0A1Q9EBK5</accession>
<dbReference type="PANTHER" id="PTHR43161:SF9">
    <property type="entry name" value="SORBITOL DEHYDROGENASE"/>
    <property type="match status" value="1"/>
</dbReference>
<dbReference type="PANTHER" id="PTHR43161">
    <property type="entry name" value="SORBITOL DEHYDROGENASE"/>
    <property type="match status" value="1"/>
</dbReference>
<dbReference type="SUPFAM" id="SSF46565">
    <property type="entry name" value="Chaperone J-domain"/>
    <property type="match status" value="1"/>
</dbReference>
<dbReference type="SUPFAM" id="SSF51735">
    <property type="entry name" value="NAD(P)-binding Rossmann-fold domains"/>
    <property type="match status" value="1"/>
</dbReference>
<dbReference type="Gene3D" id="3.40.640.10">
    <property type="entry name" value="Type I PLP-dependent aspartate aminotransferase-like (Major domain)"/>
    <property type="match status" value="1"/>
</dbReference>
<dbReference type="PROSITE" id="PS50076">
    <property type="entry name" value="DNAJ_2"/>
    <property type="match status" value="1"/>
</dbReference>
<dbReference type="InterPro" id="IPR015422">
    <property type="entry name" value="PyrdxlP-dep_Trfase_small"/>
</dbReference>
<keyword evidence="5" id="KW-0560">Oxidoreductase</keyword>
<organism evidence="7 8">
    <name type="scientific">Symbiodinium microadriaticum</name>
    <name type="common">Dinoflagellate</name>
    <name type="synonym">Zooxanthella microadriatica</name>
    <dbReference type="NCBI Taxonomy" id="2951"/>
    <lineage>
        <taxon>Eukaryota</taxon>
        <taxon>Sar</taxon>
        <taxon>Alveolata</taxon>
        <taxon>Dinophyceae</taxon>
        <taxon>Suessiales</taxon>
        <taxon>Symbiodiniaceae</taxon>
        <taxon>Symbiodinium</taxon>
    </lineage>
</organism>
<evidence type="ECO:0000313" key="7">
    <source>
        <dbReference type="EMBL" id="OLQ04815.1"/>
    </source>
</evidence>
<dbReference type="Gene3D" id="3.90.180.10">
    <property type="entry name" value="Medium-chain alcohol dehydrogenases, catalytic domain"/>
    <property type="match status" value="1"/>
</dbReference>
<dbReference type="InterPro" id="IPR036291">
    <property type="entry name" value="NAD(P)-bd_dom_sf"/>
</dbReference>
<keyword evidence="8" id="KW-1185">Reference proteome</keyword>
<comment type="caution">
    <text evidence="7">The sequence shown here is derived from an EMBL/GenBank/DDBJ whole genome shotgun (WGS) entry which is preliminary data.</text>
</comment>
<dbReference type="InterPro" id="IPR011032">
    <property type="entry name" value="GroES-like_sf"/>
</dbReference>
<evidence type="ECO:0000256" key="5">
    <source>
        <dbReference type="ARBA" id="ARBA00023002"/>
    </source>
</evidence>
<dbReference type="InterPro" id="IPR036869">
    <property type="entry name" value="J_dom_sf"/>
</dbReference>
<keyword evidence="4" id="KW-0862">Zinc</keyword>
<gene>
    <name evidence="7" type="primary">XYL2</name>
    <name evidence="7" type="ORF">AK812_SmicGene12075</name>
</gene>
<evidence type="ECO:0000256" key="1">
    <source>
        <dbReference type="ARBA" id="ARBA00001947"/>
    </source>
</evidence>
<dbReference type="Pfam" id="PF01041">
    <property type="entry name" value="DegT_DnrJ_EryC1"/>
    <property type="match status" value="2"/>
</dbReference>
<comment type="similarity">
    <text evidence="2">Belongs to the zinc-containing alcohol dehydrogenase family.</text>
</comment>
<dbReference type="Gene3D" id="3.90.1150.10">
    <property type="entry name" value="Aspartate Aminotransferase, domain 1"/>
    <property type="match status" value="1"/>
</dbReference>
<dbReference type="Gene3D" id="1.10.287.110">
    <property type="entry name" value="DnaJ domain"/>
    <property type="match status" value="1"/>
</dbReference>
<sequence length="1356" mass="146749">MTVTVHRSGATQRWRSPEAAVVIGEALAPAGSVALSPTCTAGPQPGCSVHDAMRTANRLAILQDVRRLALVEEEIPTPADGEVLVRITHAGLCGSDLHYFRHGGLGSFKTPMPMYMGHEPAGVIADANKCPGWAVGDRVAVVPNCPYLGSKMSMKGKQHLCECGTFMGAGKTRGCFADFVCVSAVQLVRVPSHVPLELAMMTEPLSVAMHSLKLSQTAILDAVDGDVCIFGAGAIGLCHLLLLKHVGARSVHIVEPLERRREVALRLGASSALPSEGCAAGLKARLGKSGCELVFDCAGTEQSFQASLQVASSAALVVLVGIPEVDHLPYNPHVARTKELTILNVRRANQTLATCLELLSTSAQLREGCLTMLTHQMPLSSIQSAFEMASSYQDGAIKIALFPEVKRHSLKRVGLIGGTAHSVEYFRQLQATHGIELVLVAVDEIDSVKWPHVDENRKKLSDLCSEQKVRHLDSLTETPTGVEELGLDLLIDAGWHLQVDAPRAILSEALAPHGVRVTTALALPCASMACALLGGGPVGITSFINEDTLVDICEVQTESACSGWEAIETLSAAAARRLPGWIQALQTGDYDMSMLGVWRSSRRCWKKPGAAAPGVHPNEGWVSWHWRSSFLQRFARSQQLEPHAQATRLCREDGQEVRFTVLQVHPVDKFLTARERLQRFASALPGEVLCVDGNCAWVRGADAEIQCQLSEPLRKGEVLRSIGDRGARGIPVDFSGELWLPSLPTITDGVSVSSTPPERHAEGGVERRSTPRNVPMFRLDFESDFVDAFAAGARDILCSGRPLSENVFTRKFEAAFSKLVHAPFALATTSGTVALDIAMRAVGVAGKVAVIPSNTFFATQVAASNAGAVLEWVEIEPEYMQVCPRSLEAVFRRHAPGSIAAVVLVHIAGIISPHFRRIRELCAANGAALVEDAAHAHTAVSDTEHAGTIGDVAAFSFFPTKVMTAGEAGMVTTKNEALFKRMQSIKEFGKDIEGPKSRLVQVRKDATNGRISEFTGLLGFLECGRVTARVARRNALLRRFAQRLDVRCYRVLLQPTGMPSFQPLAVSVAVQEQACIELAAEPACAGRNPYDVLGVKRTASQREIKQAYLKASLKWHPDKNPTEEAQAKFIELSEAYSALSGSASRGKSVPRSKEKTKKPFGHNVHLAEALKIFAASVGLSNELGEIEWAAVETKVSEMLSQAAESVEQALRQRYLHANGAIRWQQVLGDTAVAGAAALMAVFGRDSASAAYKCVVFLLDKVHGRREELRSFAQERGVSFTGEVYFRPVHRMPAYESGEAIHLPITEDLCENHVCPPLYPELSDEDVDYVCDVMNAFLHGVRADSEPLLKKPKIHLQ</sequence>
<proteinExistence type="inferred from homology"/>
<dbReference type="OrthoDB" id="426821at2759"/>
<dbReference type="Pfam" id="PF08240">
    <property type="entry name" value="ADH_N"/>
    <property type="match status" value="1"/>
</dbReference>
<dbReference type="InterPro" id="IPR015421">
    <property type="entry name" value="PyrdxlP-dep_Trfase_major"/>
</dbReference>
<dbReference type="GO" id="GO:0016491">
    <property type="term" value="F:oxidoreductase activity"/>
    <property type="evidence" value="ECO:0007669"/>
    <property type="project" value="UniProtKB-KW"/>
</dbReference>
<dbReference type="SMART" id="SM00271">
    <property type="entry name" value="DnaJ"/>
    <property type="match status" value="1"/>
</dbReference>
<dbReference type="InterPro" id="IPR013149">
    <property type="entry name" value="ADH-like_C"/>
</dbReference>
<dbReference type="InterPro" id="IPR013154">
    <property type="entry name" value="ADH-like_N"/>
</dbReference>
<dbReference type="CDD" id="cd06257">
    <property type="entry name" value="DnaJ"/>
    <property type="match status" value="1"/>
</dbReference>
<keyword evidence="3" id="KW-0479">Metal-binding</keyword>
<feature type="domain" description="J" evidence="6">
    <location>
        <begin position="1088"/>
        <end position="1161"/>
    </location>
</feature>
<dbReference type="Pfam" id="PF00226">
    <property type="entry name" value="DnaJ"/>
    <property type="match status" value="1"/>
</dbReference>
<comment type="cofactor">
    <cofactor evidence="1">
        <name>Zn(2+)</name>
        <dbReference type="ChEBI" id="CHEBI:29105"/>
    </cofactor>
</comment>
<evidence type="ECO:0000313" key="8">
    <source>
        <dbReference type="Proteomes" id="UP000186817"/>
    </source>
</evidence>
<dbReference type="SUPFAM" id="SSF53383">
    <property type="entry name" value="PLP-dependent transferases"/>
    <property type="match status" value="2"/>
</dbReference>
<reference evidence="7 8" key="1">
    <citation type="submission" date="2016-02" db="EMBL/GenBank/DDBJ databases">
        <title>Genome analysis of coral dinoflagellate symbionts highlights evolutionary adaptations to a symbiotic lifestyle.</title>
        <authorList>
            <person name="Aranda M."/>
            <person name="Li Y."/>
            <person name="Liew Y.J."/>
            <person name="Baumgarten S."/>
            <person name="Simakov O."/>
            <person name="Wilson M."/>
            <person name="Piel J."/>
            <person name="Ashoor H."/>
            <person name="Bougouffa S."/>
            <person name="Bajic V.B."/>
            <person name="Ryu T."/>
            <person name="Ravasi T."/>
            <person name="Bayer T."/>
            <person name="Micklem G."/>
            <person name="Kim H."/>
            <person name="Bhak J."/>
            <person name="Lajeunesse T.C."/>
            <person name="Voolstra C.R."/>
        </authorList>
    </citation>
    <scope>NUCLEOTIDE SEQUENCE [LARGE SCALE GENOMIC DNA]</scope>
    <source>
        <strain evidence="7 8">CCMP2467</strain>
    </source>
</reference>
<dbReference type="Proteomes" id="UP000186817">
    <property type="component" value="Unassembled WGS sequence"/>
</dbReference>
<dbReference type="GO" id="GO:0046872">
    <property type="term" value="F:metal ion binding"/>
    <property type="evidence" value="ECO:0007669"/>
    <property type="project" value="UniProtKB-KW"/>
</dbReference>
<dbReference type="Pfam" id="PF00107">
    <property type="entry name" value="ADH_zinc_N"/>
    <property type="match status" value="1"/>
</dbReference>
<dbReference type="EMBL" id="LSRX01000200">
    <property type="protein sequence ID" value="OLQ04815.1"/>
    <property type="molecule type" value="Genomic_DNA"/>
</dbReference>
<dbReference type="InterPro" id="IPR001623">
    <property type="entry name" value="DnaJ_domain"/>
</dbReference>
<protein>
    <submittedName>
        <fullName evidence="7">D-xylulose reductase</fullName>
    </submittedName>
</protein>